<sequence>MSKKKEDPEVLALKLEVAAELGLLGKIEKEGWGALSSAESGKIGGLLAKMKIGSGYMATVAGQPAIRDTAEDEEEAGRL</sequence>
<dbReference type="RefSeq" id="WP_084785636.1">
    <property type="nucleotide sequence ID" value="NZ_LTBC01000013.1"/>
</dbReference>
<dbReference type="EMBL" id="LTBC01000013">
    <property type="protein sequence ID" value="KYH31280.1"/>
    <property type="molecule type" value="Genomic_DNA"/>
</dbReference>
<protein>
    <submittedName>
        <fullName evidence="1">Small, acid-soluble spore protein, alpha/beta type</fullName>
    </submittedName>
</protein>
<name>A0A151AUQ7_9FIRM</name>
<keyword evidence="2" id="KW-1185">Reference proteome</keyword>
<evidence type="ECO:0000313" key="2">
    <source>
        <dbReference type="Proteomes" id="UP000075670"/>
    </source>
</evidence>
<organism evidence="1 2">
    <name type="scientific">Moorella mulderi DSM 14980</name>
    <dbReference type="NCBI Taxonomy" id="1122241"/>
    <lineage>
        <taxon>Bacteria</taxon>
        <taxon>Bacillati</taxon>
        <taxon>Bacillota</taxon>
        <taxon>Clostridia</taxon>
        <taxon>Neomoorellales</taxon>
        <taxon>Neomoorellaceae</taxon>
        <taxon>Neomoorella</taxon>
    </lineage>
</organism>
<gene>
    <name evidence="1" type="ORF">MOMUL_25180</name>
</gene>
<dbReference type="InterPro" id="IPR001448">
    <property type="entry name" value="SASP_alpha/beta-type"/>
</dbReference>
<comment type="caution">
    <text evidence="1">The sequence shown here is derived from an EMBL/GenBank/DDBJ whole genome shotgun (WGS) entry which is preliminary data.</text>
</comment>
<reference evidence="1 2" key="1">
    <citation type="submission" date="2016-02" db="EMBL/GenBank/DDBJ databases">
        <title>Genome sequence of Moorella mulderi DSM 14980.</title>
        <authorList>
            <person name="Poehlein A."/>
            <person name="Daniel R."/>
        </authorList>
    </citation>
    <scope>NUCLEOTIDE SEQUENCE [LARGE SCALE GENOMIC DNA]</scope>
    <source>
        <strain evidence="1 2">DSM 14980</strain>
    </source>
</reference>
<dbReference type="OrthoDB" id="1708261at2"/>
<dbReference type="AlphaFoldDB" id="A0A151AUQ7"/>
<dbReference type="GO" id="GO:0003690">
    <property type="term" value="F:double-stranded DNA binding"/>
    <property type="evidence" value="ECO:0007669"/>
    <property type="project" value="InterPro"/>
</dbReference>
<dbReference type="Pfam" id="PF00269">
    <property type="entry name" value="SASP"/>
    <property type="match status" value="1"/>
</dbReference>
<proteinExistence type="predicted"/>
<dbReference type="Proteomes" id="UP000075670">
    <property type="component" value="Unassembled WGS sequence"/>
</dbReference>
<evidence type="ECO:0000313" key="1">
    <source>
        <dbReference type="EMBL" id="KYH31280.1"/>
    </source>
</evidence>
<dbReference type="GO" id="GO:0006265">
    <property type="term" value="P:DNA topological change"/>
    <property type="evidence" value="ECO:0007669"/>
    <property type="project" value="InterPro"/>
</dbReference>
<accession>A0A151AUQ7</accession>